<organism evidence="6 7">
    <name type="scientific">Pseudonocardia eucalypti</name>
    <dbReference type="NCBI Taxonomy" id="648755"/>
    <lineage>
        <taxon>Bacteria</taxon>
        <taxon>Bacillati</taxon>
        <taxon>Actinomycetota</taxon>
        <taxon>Actinomycetes</taxon>
        <taxon>Pseudonocardiales</taxon>
        <taxon>Pseudonocardiaceae</taxon>
        <taxon>Pseudonocardia</taxon>
    </lineage>
</organism>
<keyword evidence="1" id="KW-0805">Transcription regulation</keyword>
<protein>
    <recommendedName>
        <fullName evidence="5">HTH tetR-type domain-containing protein</fullName>
    </recommendedName>
</protein>
<dbReference type="InterPro" id="IPR054129">
    <property type="entry name" value="DesT_TetR_C"/>
</dbReference>
<dbReference type="InterPro" id="IPR001647">
    <property type="entry name" value="HTH_TetR"/>
</dbReference>
<sequence length="218" mass="23898">MVSVDEACAETGTAGRPDRRALLVEAARELFTERAYDEVTTSEIAKRAGVAYGLIAHHFTNKRGLYLATVNTAADRLRAVHEAPPTGDTPAAMLREGILRHIAFVEENVEGYFALMHGGSGSDPEVRAIIEDFRWTAATRLMRMLGVQEPFRPVLRTAMHGWSGFMTESLIDYLRNSDLPREDLATLVVRALIATLRAAHAIDAGIGISPRLIDELAS</sequence>
<dbReference type="PROSITE" id="PS50977">
    <property type="entry name" value="HTH_TETR_2"/>
    <property type="match status" value="1"/>
</dbReference>
<feature type="domain" description="HTH tetR-type" evidence="5">
    <location>
        <begin position="17"/>
        <end position="77"/>
    </location>
</feature>
<evidence type="ECO:0000313" key="6">
    <source>
        <dbReference type="EMBL" id="GAA5164745.1"/>
    </source>
</evidence>
<proteinExistence type="predicted"/>
<evidence type="ECO:0000256" key="4">
    <source>
        <dbReference type="PROSITE-ProRule" id="PRU00335"/>
    </source>
</evidence>
<dbReference type="PRINTS" id="PR00455">
    <property type="entry name" value="HTHTETR"/>
</dbReference>
<keyword evidence="3" id="KW-0804">Transcription</keyword>
<dbReference type="InterPro" id="IPR009057">
    <property type="entry name" value="Homeodomain-like_sf"/>
</dbReference>
<dbReference type="Proteomes" id="UP001428817">
    <property type="component" value="Unassembled WGS sequence"/>
</dbReference>
<reference evidence="7" key="1">
    <citation type="journal article" date="2019" name="Int. J. Syst. Evol. Microbiol.">
        <title>The Global Catalogue of Microorganisms (GCM) 10K type strain sequencing project: providing services to taxonomists for standard genome sequencing and annotation.</title>
        <authorList>
            <consortium name="The Broad Institute Genomics Platform"/>
            <consortium name="The Broad Institute Genome Sequencing Center for Infectious Disease"/>
            <person name="Wu L."/>
            <person name="Ma J."/>
        </authorList>
    </citation>
    <scope>NUCLEOTIDE SEQUENCE [LARGE SCALE GENOMIC DNA]</scope>
    <source>
        <strain evidence="7">JCM 18303</strain>
    </source>
</reference>
<dbReference type="Pfam" id="PF21943">
    <property type="entry name" value="TetR_C_46"/>
    <property type="match status" value="1"/>
</dbReference>
<dbReference type="Pfam" id="PF00440">
    <property type="entry name" value="TetR_N"/>
    <property type="match status" value="1"/>
</dbReference>
<dbReference type="InterPro" id="IPR050109">
    <property type="entry name" value="HTH-type_TetR-like_transc_reg"/>
</dbReference>
<evidence type="ECO:0000256" key="3">
    <source>
        <dbReference type="ARBA" id="ARBA00023163"/>
    </source>
</evidence>
<dbReference type="PANTHER" id="PTHR30055:SF174">
    <property type="entry name" value="TRANSCRIPTIONAL REGULATORY PROTEIN (PROBABLY TETR-FAMILY)-RELATED"/>
    <property type="match status" value="1"/>
</dbReference>
<evidence type="ECO:0000259" key="5">
    <source>
        <dbReference type="PROSITE" id="PS50977"/>
    </source>
</evidence>
<dbReference type="Gene3D" id="1.10.357.10">
    <property type="entry name" value="Tetracycline Repressor, domain 2"/>
    <property type="match status" value="1"/>
</dbReference>
<evidence type="ECO:0000256" key="1">
    <source>
        <dbReference type="ARBA" id="ARBA00023015"/>
    </source>
</evidence>
<name>A0ABP9QN51_9PSEU</name>
<dbReference type="EMBL" id="BAABJP010000030">
    <property type="protein sequence ID" value="GAA5164745.1"/>
    <property type="molecule type" value="Genomic_DNA"/>
</dbReference>
<gene>
    <name evidence="6" type="ORF">GCM10023321_53770</name>
</gene>
<dbReference type="PANTHER" id="PTHR30055">
    <property type="entry name" value="HTH-TYPE TRANSCRIPTIONAL REGULATOR RUTR"/>
    <property type="match status" value="1"/>
</dbReference>
<evidence type="ECO:0000256" key="2">
    <source>
        <dbReference type="ARBA" id="ARBA00023125"/>
    </source>
</evidence>
<feature type="DNA-binding region" description="H-T-H motif" evidence="4">
    <location>
        <begin position="40"/>
        <end position="59"/>
    </location>
</feature>
<dbReference type="RefSeq" id="WP_221498202.1">
    <property type="nucleotide sequence ID" value="NZ_BAABJP010000030.1"/>
</dbReference>
<keyword evidence="2 4" id="KW-0238">DNA-binding</keyword>
<comment type="caution">
    <text evidence="6">The sequence shown here is derived from an EMBL/GenBank/DDBJ whole genome shotgun (WGS) entry which is preliminary data.</text>
</comment>
<keyword evidence="7" id="KW-1185">Reference proteome</keyword>
<dbReference type="SUPFAM" id="SSF46689">
    <property type="entry name" value="Homeodomain-like"/>
    <property type="match status" value="1"/>
</dbReference>
<evidence type="ECO:0000313" key="7">
    <source>
        <dbReference type="Proteomes" id="UP001428817"/>
    </source>
</evidence>
<accession>A0ABP9QN51</accession>